<evidence type="ECO:0000313" key="2">
    <source>
        <dbReference type="EMBL" id="SVC45661.1"/>
    </source>
</evidence>
<gene>
    <name evidence="2" type="ORF">METZ01_LOCUS298515</name>
</gene>
<dbReference type="EMBL" id="UINC01092246">
    <property type="protein sequence ID" value="SVC45661.1"/>
    <property type="molecule type" value="Genomic_DNA"/>
</dbReference>
<dbReference type="AlphaFoldDB" id="A0A382MEJ1"/>
<dbReference type="Pfam" id="PF20256">
    <property type="entry name" value="MoCoBD_2"/>
    <property type="match status" value="1"/>
</dbReference>
<dbReference type="GO" id="GO:0016491">
    <property type="term" value="F:oxidoreductase activity"/>
    <property type="evidence" value="ECO:0007669"/>
    <property type="project" value="InterPro"/>
</dbReference>
<feature type="non-terminal residue" evidence="2">
    <location>
        <position position="287"/>
    </location>
</feature>
<accession>A0A382MEJ1</accession>
<sequence>MQGYSPRVRFAEGGIMKNTKMNRRTFLKVTTVAGSGLLVGCSFQSNPNISTLKAKSEDLGLWIRISNDDSITIISPTSELGQGTHTAHAMIIAEELEADWKKIKVVTAPARSEYKKNLYLQSTSANDGITSWWDRLAKIGAGTRELLIEAGAQKMGVSIKECEAQNGHVLHRPSSRKLSYGQLAEAASRLKPPSSPKLKSKDRYRFVGKPMHRLDIPAKVNGSAIYGTDVRLPGMRYAAVSQSPVFGGEVKAYDKAAAMAVRGVEAVIPIPHGMSVVADSTWHAQKG</sequence>
<dbReference type="PANTHER" id="PTHR47495">
    <property type="entry name" value="ALDEHYDE DEHYDROGENASE"/>
    <property type="match status" value="1"/>
</dbReference>
<dbReference type="InterPro" id="IPR037165">
    <property type="entry name" value="AldOxase/xan_DH_Mopterin-bd_sf"/>
</dbReference>
<organism evidence="2">
    <name type="scientific">marine metagenome</name>
    <dbReference type="NCBI Taxonomy" id="408172"/>
    <lineage>
        <taxon>unclassified sequences</taxon>
        <taxon>metagenomes</taxon>
        <taxon>ecological metagenomes</taxon>
    </lineage>
</organism>
<reference evidence="2" key="1">
    <citation type="submission" date="2018-05" db="EMBL/GenBank/DDBJ databases">
        <authorList>
            <person name="Lanie J.A."/>
            <person name="Ng W.-L."/>
            <person name="Kazmierczak K.M."/>
            <person name="Andrzejewski T.M."/>
            <person name="Davidsen T.M."/>
            <person name="Wayne K.J."/>
            <person name="Tettelin H."/>
            <person name="Glass J.I."/>
            <person name="Rusch D."/>
            <person name="Podicherti R."/>
            <person name="Tsui H.-C.T."/>
            <person name="Winkler M.E."/>
        </authorList>
    </citation>
    <scope>NUCLEOTIDE SEQUENCE</scope>
</reference>
<proteinExistence type="predicted"/>
<protein>
    <recommendedName>
        <fullName evidence="1">Aldehyde oxidase/xanthine dehydrogenase a/b hammerhead domain-containing protein</fullName>
    </recommendedName>
</protein>
<name>A0A382MEJ1_9ZZZZ</name>
<dbReference type="InterPro" id="IPR000674">
    <property type="entry name" value="Ald_Oxase/Xan_DH_a/b"/>
</dbReference>
<dbReference type="SUPFAM" id="SSF56003">
    <property type="entry name" value="Molybdenum cofactor-binding domain"/>
    <property type="match status" value="1"/>
</dbReference>
<feature type="domain" description="Aldehyde oxidase/xanthine dehydrogenase a/b hammerhead" evidence="1">
    <location>
        <begin position="221"/>
        <end position="286"/>
    </location>
</feature>
<dbReference type="Gene3D" id="3.90.1170.50">
    <property type="entry name" value="Aldehyde oxidase/xanthine dehydrogenase, a/b hammerhead"/>
    <property type="match status" value="1"/>
</dbReference>
<evidence type="ECO:0000259" key="1">
    <source>
        <dbReference type="SMART" id="SM01008"/>
    </source>
</evidence>
<dbReference type="InterPro" id="IPR052516">
    <property type="entry name" value="N-heterocyclic_Hydroxylase"/>
</dbReference>
<dbReference type="InterPro" id="IPR046867">
    <property type="entry name" value="AldOxase/xan_DH_MoCoBD2"/>
</dbReference>
<dbReference type="PANTHER" id="PTHR47495:SF2">
    <property type="entry name" value="ALDEHYDE DEHYDROGENASE"/>
    <property type="match status" value="1"/>
</dbReference>
<dbReference type="Gene3D" id="3.30.365.10">
    <property type="entry name" value="Aldehyde oxidase/xanthine dehydrogenase, molybdopterin binding domain"/>
    <property type="match status" value="1"/>
</dbReference>
<dbReference type="SMART" id="SM01008">
    <property type="entry name" value="Ald_Xan_dh_C"/>
    <property type="match status" value="1"/>
</dbReference>